<evidence type="ECO:0000256" key="8">
    <source>
        <dbReference type="SAM" id="MobiDB-lite"/>
    </source>
</evidence>
<dbReference type="CDD" id="cd17336">
    <property type="entry name" value="MFS_SLCO_OATP"/>
    <property type="match status" value="1"/>
</dbReference>
<dbReference type="AlphaFoldDB" id="A0A2S2NHK8"/>
<reference evidence="11" key="1">
    <citation type="submission" date="2018-04" db="EMBL/GenBank/DDBJ databases">
        <title>Transcriptome of Schizaphis graminum biotype I.</title>
        <authorList>
            <person name="Scully E.D."/>
            <person name="Geib S.M."/>
            <person name="Palmer N.A."/>
            <person name="Koch K."/>
            <person name="Bradshaw J."/>
            <person name="Heng-Moss T."/>
            <person name="Sarath G."/>
        </authorList>
    </citation>
    <scope>NUCLEOTIDE SEQUENCE</scope>
</reference>
<evidence type="ECO:0000256" key="7">
    <source>
        <dbReference type="ARBA" id="ARBA00023157"/>
    </source>
</evidence>
<feature type="transmembrane region" description="Helical" evidence="9">
    <location>
        <begin position="373"/>
        <end position="395"/>
    </location>
</feature>
<dbReference type="InterPro" id="IPR036259">
    <property type="entry name" value="MFS_trans_sf"/>
</dbReference>
<feature type="transmembrane region" description="Helical" evidence="9">
    <location>
        <begin position="206"/>
        <end position="229"/>
    </location>
</feature>
<feature type="transmembrane region" description="Helical" evidence="9">
    <location>
        <begin position="76"/>
        <end position="95"/>
    </location>
</feature>
<feature type="transmembrane region" description="Helical" evidence="9">
    <location>
        <begin position="170"/>
        <end position="194"/>
    </location>
</feature>
<keyword evidence="6 9" id="KW-0472">Membrane</keyword>
<keyword evidence="3" id="KW-1003">Cell membrane</keyword>
<keyword evidence="5 9" id="KW-1133">Transmembrane helix</keyword>
<evidence type="ECO:0000256" key="1">
    <source>
        <dbReference type="ARBA" id="ARBA00004651"/>
    </source>
</evidence>
<comment type="similarity">
    <text evidence="2">Belongs to the organo anion transporter (TC 2.A.60) family.</text>
</comment>
<dbReference type="InterPro" id="IPR004156">
    <property type="entry name" value="OATP"/>
</dbReference>
<feature type="transmembrane region" description="Helical" evidence="9">
    <location>
        <begin position="490"/>
        <end position="510"/>
    </location>
</feature>
<dbReference type="Pfam" id="PF03137">
    <property type="entry name" value="OATP"/>
    <property type="match status" value="1"/>
</dbReference>
<feature type="compositionally biased region" description="Polar residues" evidence="8">
    <location>
        <begin position="643"/>
        <end position="653"/>
    </location>
</feature>
<evidence type="ECO:0000256" key="9">
    <source>
        <dbReference type="SAM" id="Phobius"/>
    </source>
</evidence>
<organism evidence="11">
    <name type="scientific">Schizaphis graminum</name>
    <name type="common">Green bug aphid</name>
    <dbReference type="NCBI Taxonomy" id="13262"/>
    <lineage>
        <taxon>Eukaryota</taxon>
        <taxon>Metazoa</taxon>
        <taxon>Ecdysozoa</taxon>
        <taxon>Arthropoda</taxon>
        <taxon>Hexapoda</taxon>
        <taxon>Insecta</taxon>
        <taxon>Pterygota</taxon>
        <taxon>Neoptera</taxon>
        <taxon>Paraneoptera</taxon>
        <taxon>Hemiptera</taxon>
        <taxon>Sternorrhyncha</taxon>
        <taxon>Aphidomorpha</taxon>
        <taxon>Aphidoidea</taxon>
        <taxon>Aphididae</taxon>
        <taxon>Aphidini</taxon>
        <taxon>Schizaphis</taxon>
    </lineage>
</organism>
<evidence type="ECO:0000259" key="10">
    <source>
        <dbReference type="PROSITE" id="PS51465"/>
    </source>
</evidence>
<sequence length="680" mass="75286">MTNPYARPTVQPHIEDLPTDCGLQWLGYSLCRSWIRCATAGKYLTTITLFVFFQTASQRYFFSTLESRSYNIPKDISNWLWILSGFVHLTLSTFVGYRGGKRNKNSWIAFFGILQGIFAVLLALINASDHYNFQRPSALVLATLETPLCDSIHGAHVKEPYIPFHLVKTAVLFLLQVSMSLGSTALLALGLGLLDESVTPTKIPACIGVVVGSSLLGLQTGLMVGKFAFHVSADFNLAGDIVWLIIGLILMVVSFIVALYPNRLVTSRASTLIRNSPIYRNNRYDFRSTLGRIFSNKLILSNIAAIACVYTVLINMLYEEPNYMESVFFIPKHTTDATDQNTIIIDFLRYPLAAVCVFLSGVLICITQPRATLLAAWNIGIICVVTILVFTSMFLRCSKIQVHNQITHKSDLNEFCNKDCNCPDNIPFEPVCSSNSHIVYYSPCHAGCRTQNLYSRQEYVGCACVQTESASKRACYDHNCHQMNVGYQSISVLILSLLGTCIVGTIILLLRSVEPDDRTTALGFAVTFICLMGHVPGKILYLFVGHLTCILYDSNDQCRLNGSATFSTYLSLSNICILMTSAALYACVCLMSRPLRPYGTSDSAKKFIVNSVSSPLSPLTPPGFEERAPTPTRKPPKRRPSDLSFSASNTNIDFTRHTDDYSPRSPGTTLREGGVLTTLL</sequence>
<evidence type="ECO:0000256" key="2">
    <source>
        <dbReference type="ARBA" id="ARBA00009657"/>
    </source>
</evidence>
<protein>
    <submittedName>
        <fullName evidence="11">Solute carrier organic anion transporter family member 2A1</fullName>
    </submittedName>
</protein>
<evidence type="ECO:0000256" key="4">
    <source>
        <dbReference type="ARBA" id="ARBA00022692"/>
    </source>
</evidence>
<feature type="domain" description="Kazal-like" evidence="10">
    <location>
        <begin position="410"/>
        <end position="463"/>
    </location>
</feature>
<keyword evidence="7" id="KW-1015">Disulfide bond</keyword>
<feature type="transmembrane region" description="Helical" evidence="9">
    <location>
        <begin position="522"/>
        <end position="544"/>
    </location>
</feature>
<feature type="transmembrane region" description="Helical" evidence="9">
    <location>
        <begin position="34"/>
        <end position="56"/>
    </location>
</feature>
<dbReference type="GO" id="GO:0015347">
    <property type="term" value="F:sodium-independent organic anion transmembrane transporter activity"/>
    <property type="evidence" value="ECO:0007669"/>
    <property type="project" value="TreeGrafter"/>
</dbReference>
<accession>A0A2S2NHK8</accession>
<name>A0A2S2NHK8_SCHGA</name>
<evidence type="ECO:0000256" key="5">
    <source>
        <dbReference type="ARBA" id="ARBA00022989"/>
    </source>
</evidence>
<gene>
    <name evidence="11" type="primary">Slco2a1</name>
    <name evidence="11" type="ORF">g.143932</name>
</gene>
<dbReference type="GO" id="GO:0016323">
    <property type="term" value="C:basolateral plasma membrane"/>
    <property type="evidence" value="ECO:0007669"/>
    <property type="project" value="TreeGrafter"/>
</dbReference>
<feature type="transmembrane region" description="Helical" evidence="9">
    <location>
        <begin position="107"/>
        <end position="127"/>
    </location>
</feature>
<feature type="transmembrane region" description="Helical" evidence="9">
    <location>
        <begin position="347"/>
        <end position="366"/>
    </location>
</feature>
<dbReference type="PROSITE" id="PS51465">
    <property type="entry name" value="KAZAL_2"/>
    <property type="match status" value="1"/>
</dbReference>
<dbReference type="GO" id="GO:0043252">
    <property type="term" value="P:sodium-independent organic anion transport"/>
    <property type="evidence" value="ECO:0007669"/>
    <property type="project" value="TreeGrafter"/>
</dbReference>
<comment type="subcellular location">
    <subcellularLocation>
        <location evidence="1">Cell membrane</location>
        <topology evidence="1">Multi-pass membrane protein</topology>
    </subcellularLocation>
</comment>
<keyword evidence="4 9" id="KW-0812">Transmembrane</keyword>
<dbReference type="SUPFAM" id="SSF103473">
    <property type="entry name" value="MFS general substrate transporter"/>
    <property type="match status" value="1"/>
</dbReference>
<dbReference type="PANTHER" id="PTHR11388">
    <property type="entry name" value="ORGANIC ANION TRANSPORTER"/>
    <property type="match status" value="1"/>
</dbReference>
<feature type="transmembrane region" description="Helical" evidence="9">
    <location>
        <begin position="241"/>
        <end position="260"/>
    </location>
</feature>
<evidence type="ECO:0000256" key="3">
    <source>
        <dbReference type="ARBA" id="ARBA00022475"/>
    </source>
</evidence>
<dbReference type="PANTHER" id="PTHR11388:SF158">
    <property type="entry name" value="ORGANIC ANION TRANSPORTING POLYPEPTIDE 33EB"/>
    <property type="match status" value="1"/>
</dbReference>
<evidence type="ECO:0000256" key="6">
    <source>
        <dbReference type="ARBA" id="ARBA00023136"/>
    </source>
</evidence>
<feature type="region of interest" description="Disordered" evidence="8">
    <location>
        <begin position="614"/>
        <end position="680"/>
    </location>
</feature>
<dbReference type="EMBL" id="GGMR01004072">
    <property type="protein sequence ID" value="MBY16691.1"/>
    <property type="molecule type" value="Transcribed_RNA"/>
</dbReference>
<feature type="transmembrane region" description="Helical" evidence="9">
    <location>
        <begin position="298"/>
        <end position="318"/>
    </location>
</feature>
<evidence type="ECO:0000313" key="11">
    <source>
        <dbReference type="EMBL" id="MBY16691.1"/>
    </source>
</evidence>
<dbReference type="InterPro" id="IPR002350">
    <property type="entry name" value="Kazal_dom"/>
</dbReference>
<proteinExistence type="inferred from homology"/>
<feature type="transmembrane region" description="Helical" evidence="9">
    <location>
        <begin position="569"/>
        <end position="591"/>
    </location>
</feature>